<keyword evidence="2" id="KW-1185">Reference proteome</keyword>
<dbReference type="Proteomes" id="UP000238479">
    <property type="component" value="Chromosome 2"/>
</dbReference>
<evidence type="ECO:0000313" key="2">
    <source>
        <dbReference type="Proteomes" id="UP000238479"/>
    </source>
</evidence>
<reference evidence="1 2" key="1">
    <citation type="journal article" date="2018" name="Nat. Genet.">
        <title>The Rosa genome provides new insights in the design of modern roses.</title>
        <authorList>
            <person name="Bendahmane M."/>
        </authorList>
    </citation>
    <scope>NUCLEOTIDE SEQUENCE [LARGE SCALE GENOMIC DNA]</scope>
    <source>
        <strain evidence="2">cv. Old Blush</strain>
    </source>
</reference>
<dbReference type="Gramene" id="PRQ47114">
    <property type="protein sequence ID" value="PRQ47114"/>
    <property type="gene ID" value="RchiOBHm_Chr2g0096171"/>
</dbReference>
<accession>A0A2P6RL08</accession>
<sequence length="62" mass="7201">MAPIWSPPLVKLSPLNSFFSLMKPSPFERQALLFHVQEYELFFQLYTPAHAAQPQLQSSFTF</sequence>
<gene>
    <name evidence="1" type="ORF">RchiOBHm_Chr2g0096171</name>
</gene>
<comment type="caution">
    <text evidence="1">The sequence shown here is derived from an EMBL/GenBank/DDBJ whole genome shotgun (WGS) entry which is preliminary data.</text>
</comment>
<evidence type="ECO:0000313" key="1">
    <source>
        <dbReference type="EMBL" id="PRQ47114.1"/>
    </source>
</evidence>
<dbReference type="AlphaFoldDB" id="A0A2P6RL08"/>
<dbReference type="EMBL" id="PDCK01000040">
    <property type="protein sequence ID" value="PRQ47114.1"/>
    <property type="molecule type" value="Genomic_DNA"/>
</dbReference>
<organism evidence="1 2">
    <name type="scientific">Rosa chinensis</name>
    <name type="common">China rose</name>
    <dbReference type="NCBI Taxonomy" id="74649"/>
    <lineage>
        <taxon>Eukaryota</taxon>
        <taxon>Viridiplantae</taxon>
        <taxon>Streptophyta</taxon>
        <taxon>Embryophyta</taxon>
        <taxon>Tracheophyta</taxon>
        <taxon>Spermatophyta</taxon>
        <taxon>Magnoliopsida</taxon>
        <taxon>eudicotyledons</taxon>
        <taxon>Gunneridae</taxon>
        <taxon>Pentapetalae</taxon>
        <taxon>rosids</taxon>
        <taxon>fabids</taxon>
        <taxon>Rosales</taxon>
        <taxon>Rosaceae</taxon>
        <taxon>Rosoideae</taxon>
        <taxon>Rosoideae incertae sedis</taxon>
        <taxon>Rosa</taxon>
    </lineage>
</organism>
<proteinExistence type="predicted"/>
<protein>
    <submittedName>
        <fullName evidence="1">Uncharacterized protein</fullName>
    </submittedName>
</protein>
<name>A0A2P6RL08_ROSCH</name>